<evidence type="ECO:0000256" key="2">
    <source>
        <dbReference type="ARBA" id="ARBA00022448"/>
    </source>
</evidence>
<dbReference type="GO" id="GO:0015171">
    <property type="term" value="F:amino acid transmembrane transporter activity"/>
    <property type="evidence" value="ECO:0007669"/>
    <property type="project" value="TreeGrafter"/>
</dbReference>
<keyword evidence="5 6" id="KW-0472">Membrane</keyword>
<organism evidence="8 9">
    <name type="scientific">Leucocoprinus birnbaumii</name>
    <dbReference type="NCBI Taxonomy" id="56174"/>
    <lineage>
        <taxon>Eukaryota</taxon>
        <taxon>Fungi</taxon>
        <taxon>Dikarya</taxon>
        <taxon>Basidiomycota</taxon>
        <taxon>Agaricomycotina</taxon>
        <taxon>Agaricomycetes</taxon>
        <taxon>Agaricomycetidae</taxon>
        <taxon>Agaricales</taxon>
        <taxon>Agaricineae</taxon>
        <taxon>Agaricaceae</taxon>
        <taxon>Leucocoprinus</taxon>
    </lineage>
</organism>
<feature type="transmembrane region" description="Helical" evidence="6">
    <location>
        <begin position="159"/>
        <end position="180"/>
    </location>
</feature>
<comment type="caution">
    <text evidence="8">The sequence shown here is derived from an EMBL/GenBank/DDBJ whole genome shotgun (WGS) entry which is preliminary data.</text>
</comment>
<dbReference type="GO" id="GO:0016020">
    <property type="term" value="C:membrane"/>
    <property type="evidence" value="ECO:0007669"/>
    <property type="project" value="UniProtKB-SubCell"/>
</dbReference>
<proteinExistence type="predicted"/>
<keyword evidence="3 6" id="KW-0812">Transmembrane</keyword>
<keyword evidence="4 6" id="KW-1133">Transmembrane helix</keyword>
<feature type="transmembrane region" description="Helical" evidence="6">
    <location>
        <begin position="335"/>
        <end position="359"/>
    </location>
</feature>
<dbReference type="PANTHER" id="PTHR43341:SF39">
    <property type="entry name" value="AMINO ACID TRANSPORTER (EUROFUNG)-RELATED"/>
    <property type="match status" value="1"/>
</dbReference>
<gene>
    <name evidence="8" type="ORF">NP233_g7342</name>
</gene>
<feature type="transmembrane region" description="Helical" evidence="6">
    <location>
        <begin position="50"/>
        <end position="68"/>
    </location>
</feature>
<feature type="domain" description="Amino acid permease/ SLC12A" evidence="7">
    <location>
        <begin position="49"/>
        <end position="495"/>
    </location>
</feature>
<dbReference type="InterPro" id="IPR004841">
    <property type="entry name" value="AA-permease/SLC12A_dom"/>
</dbReference>
<dbReference type="Pfam" id="PF00324">
    <property type="entry name" value="AA_permease"/>
    <property type="match status" value="1"/>
</dbReference>
<feature type="transmembrane region" description="Helical" evidence="6">
    <location>
        <begin position="282"/>
        <end position="300"/>
    </location>
</feature>
<feature type="transmembrane region" description="Helical" evidence="6">
    <location>
        <begin position="241"/>
        <end position="262"/>
    </location>
</feature>
<evidence type="ECO:0000256" key="3">
    <source>
        <dbReference type="ARBA" id="ARBA00022692"/>
    </source>
</evidence>
<evidence type="ECO:0000313" key="9">
    <source>
        <dbReference type="Proteomes" id="UP001213000"/>
    </source>
</evidence>
<evidence type="ECO:0000256" key="6">
    <source>
        <dbReference type="SAM" id="Phobius"/>
    </source>
</evidence>
<dbReference type="Gene3D" id="1.20.1740.10">
    <property type="entry name" value="Amino acid/polyamine transporter I"/>
    <property type="match status" value="1"/>
</dbReference>
<feature type="transmembrane region" description="Helical" evidence="6">
    <location>
        <begin position="455"/>
        <end position="473"/>
    </location>
</feature>
<feature type="transmembrane region" description="Helical" evidence="6">
    <location>
        <begin position="380"/>
        <end position="400"/>
    </location>
</feature>
<dbReference type="PIRSF" id="PIRSF006060">
    <property type="entry name" value="AA_transporter"/>
    <property type="match status" value="1"/>
</dbReference>
<evidence type="ECO:0000256" key="5">
    <source>
        <dbReference type="ARBA" id="ARBA00023136"/>
    </source>
</evidence>
<feature type="transmembrane region" description="Helical" evidence="6">
    <location>
        <begin position="406"/>
        <end position="434"/>
    </location>
</feature>
<dbReference type="AlphaFoldDB" id="A0AAD5VSQ3"/>
<evidence type="ECO:0000256" key="4">
    <source>
        <dbReference type="ARBA" id="ARBA00022989"/>
    </source>
</evidence>
<evidence type="ECO:0000313" key="8">
    <source>
        <dbReference type="EMBL" id="KAJ3565910.1"/>
    </source>
</evidence>
<sequence>MEFHSEYQPLLDSASVVARGIEGMEISPRAHSAALLGDGGTKRGLQERHLSMIALAGMIGTGLFLSSGRALAQAGPLSCVLGFMLMGTVTAAVAYASAEMSAFKPVGGGFVRHAALWLDKSSSISIGWNFWYSMAITMPAEITAAATLLNFWAPNLNSAIPISVLWVAVAVINFCPVRVYGEFEFYFALLKIILIIGFIIAGLITDLTVFPGFGRVGFHYWKDPYPLFREYIAVGVTGRFLGFWSTMISAAFAYGNVQVVAIAGAETRHPRQSIPKALKRTFFRVIFFYVLSIFVISLLVPADDPRLSSAGDGTAATSPFVIALEKTGSKVVPSVVNAVIFTSALSSGNACTFLASRTLHGLALDGHAPQVFLKLNRFQIPYFAVAFSVLLGAVAFLSVHQGSYQAFVWLVALVTTAGLISWVILCVTYLRFFYALKKQGISRNQLPYRSPFQPYLTYYALVMNVLIILFSGWTSFAGGFNASSFLSNYLNWFVLFLSSRIEGLSD</sequence>
<evidence type="ECO:0000259" key="7">
    <source>
        <dbReference type="Pfam" id="PF00324"/>
    </source>
</evidence>
<keyword evidence="2" id="KW-0813">Transport</keyword>
<protein>
    <recommendedName>
        <fullName evidence="7">Amino acid permease/ SLC12A domain-containing protein</fullName>
    </recommendedName>
</protein>
<name>A0AAD5VSQ3_9AGAR</name>
<feature type="transmembrane region" description="Helical" evidence="6">
    <location>
        <begin position="192"/>
        <end position="221"/>
    </location>
</feature>
<dbReference type="Proteomes" id="UP001213000">
    <property type="component" value="Unassembled WGS sequence"/>
</dbReference>
<evidence type="ECO:0000256" key="1">
    <source>
        <dbReference type="ARBA" id="ARBA00004141"/>
    </source>
</evidence>
<feature type="transmembrane region" description="Helical" evidence="6">
    <location>
        <begin position="74"/>
        <end position="96"/>
    </location>
</feature>
<accession>A0AAD5VSQ3</accession>
<dbReference type="PANTHER" id="PTHR43341">
    <property type="entry name" value="AMINO ACID PERMEASE"/>
    <property type="match status" value="1"/>
</dbReference>
<comment type="subcellular location">
    <subcellularLocation>
        <location evidence="1">Membrane</location>
        <topology evidence="1">Multi-pass membrane protein</topology>
    </subcellularLocation>
</comment>
<dbReference type="InterPro" id="IPR050524">
    <property type="entry name" value="APC_YAT"/>
</dbReference>
<keyword evidence="9" id="KW-1185">Reference proteome</keyword>
<reference evidence="8" key="1">
    <citation type="submission" date="2022-07" db="EMBL/GenBank/DDBJ databases">
        <title>Genome Sequence of Leucocoprinus birnbaumii.</title>
        <authorList>
            <person name="Buettner E."/>
        </authorList>
    </citation>
    <scope>NUCLEOTIDE SEQUENCE</scope>
    <source>
        <strain evidence="8">VT141</strain>
    </source>
</reference>
<dbReference type="FunFam" id="1.20.1740.10:FF:000001">
    <property type="entry name" value="Amino acid permease"/>
    <property type="match status" value="1"/>
</dbReference>
<dbReference type="EMBL" id="JANIEX010000529">
    <property type="protein sequence ID" value="KAJ3565910.1"/>
    <property type="molecule type" value="Genomic_DNA"/>
</dbReference>